<accession>A0AAW2EGN7</accession>
<dbReference type="PANTHER" id="PTHR10571:SF0">
    <property type="entry name" value="UDP-N-ACETYLGLUCOSAMINE--DOLICHYL-PHOSPHATE N-ACETYLGLUCOSAMINEPHOSPHOTRANSFERASE"/>
    <property type="match status" value="1"/>
</dbReference>
<evidence type="ECO:0008006" key="8">
    <source>
        <dbReference type="Google" id="ProtNLM"/>
    </source>
</evidence>
<keyword evidence="4" id="KW-0460">Magnesium</keyword>
<keyword evidence="5" id="KW-1133">Transmembrane helix</keyword>
<dbReference type="GO" id="GO:0006488">
    <property type="term" value="P:dolichol-linked oligosaccharide biosynthetic process"/>
    <property type="evidence" value="ECO:0007669"/>
    <property type="project" value="InterPro"/>
</dbReference>
<sequence length="146" mass="16820">MTFAVVGIIGHFSKTTLLFFIPQIINFLYSVPQLFHLVPCPRHRLPKYNEKIDKLEPSVTVFQKSELNTLGKLLMWILKTFKLIKWQEDKRGVVTCNNLTLINFVLIKAGPLKEPTLTSILLIIQIVSNIMAFVIRYPLASIFYDV</sequence>
<keyword evidence="5" id="KW-0472">Membrane</keyword>
<evidence type="ECO:0000256" key="3">
    <source>
        <dbReference type="ARBA" id="ARBA00022723"/>
    </source>
</evidence>
<comment type="caution">
    <text evidence="6">The sequence shown here is derived from an EMBL/GenBank/DDBJ whole genome shotgun (WGS) entry which is preliminary data.</text>
</comment>
<proteinExistence type="predicted"/>
<dbReference type="GO" id="GO:0016020">
    <property type="term" value="C:membrane"/>
    <property type="evidence" value="ECO:0007669"/>
    <property type="project" value="TreeGrafter"/>
</dbReference>
<dbReference type="Proteomes" id="UP001430953">
    <property type="component" value="Unassembled WGS sequence"/>
</dbReference>
<keyword evidence="7" id="KW-1185">Reference proteome</keyword>
<dbReference type="EMBL" id="JADYXP020000024">
    <property type="protein sequence ID" value="KAL0101554.1"/>
    <property type="molecule type" value="Genomic_DNA"/>
</dbReference>
<evidence type="ECO:0000313" key="6">
    <source>
        <dbReference type="EMBL" id="KAL0101554.1"/>
    </source>
</evidence>
<dbReference type="GO" id="GO:0012505">
    <property type="term" value="C:endomembrane system"/>
    <property type="evidence" value="ECO:0007669"/>
    <property type="project" value="UniProtKB-SubCell"/>
</dbReference>
<organism evidence="6 7">
    <name type="scientific">Cardiocondyla obscurior</name>
    <dbReference type="NCBI Taxonomy" id="286306"/>
    <lineage>
        <taxon>Eukaryota</taxon>
        <taxon>Metazoa</taxon>
        <taxon>Ecdysozoa</taxon>
        <taxon>Arthropoda</taxon>
        <taxon>Hexapoda</taxon>
        <taxon>Insecta</taxon>
        <taxon>Pterygota</taxon>
        <taxon>Neoptera</taxon>
        <taxon>Endopterygota</taxon>
        <taxon>Hymenoptera</taxon>
        <taxon>Apocrita</taxon>
        <taxon>Aculeata</taxon>
        <taxon>Formicoidea</taxon>
        <taxon>Formicidae</taxon>
        <taxon>Myrmicinae</taxon>
        <taxon>Cardiocondyla</taxon>
    </lineage>
</organism>
<keyword evidence="2" id="KW-0808">Transferase</keyword>
<feature type="transmembrane region" description="Helical" evidence="5">
    <location>
        <begin position="117"/>
        <end position="139"/>
    </location>
</feature>
<dbReference type="PANTHER" id="PTHR10571">
    <property type="entry name" value="UDP-N-ACETYLGLUCOSAMINE--DOLICHYL-PHOSPHATE N-ACETYLGLUCOSAMINEPHOSPHOTRANSFERASE"/>
    <property type="match status" value="1"/>
</dbReference>
<comment type="subcellular location">
    <subcellularLocation>
        <location evidence="1">Endomembrane system</location>
        <topology evidence="1">Multi-pass membrane protein</topology>
    </subcellularLocation>
</comment>
<name>A0AAW2EGN7_9HYME</name>
<evidence type="ECO:0000256" key="4">
    <source>
        <dbReference type="ARBA" id="ARBA00022842"/>
    </source>
</evidence>
<dbReference type="GO" id="GO:0046872">
    <property type="term" value="F:metal ion binding"/>
    <property type="evidence" value="ECO:0007669"/>
    <property type="project" value="UniProtKB-KW"/>
</dbReference>
<dbReference type="InterPro" id="IPR033895">
    <property type="entry name" value="GPT"/>
</dbReference>
<protein>
    <recommendedName>
        <fullName evidence="8">UDP-N-acetylglucosamine--dolichyl-phosphate N-acetylglucosaminephosphotransferase</fullName>
    </recommendedName>
</protein>
<dbReference type="AlphaFoldDB" id="A0AAW2EGN7"/>
<evidence type="ECO:0000256" key="1">
    <source>
        <dbReference type="ARBA" id="ARBA00004127"/>
    </source>
</evidence>
<dbReference type="GO" id="GO:0003975">
    <property type="term" value="F:UDP-N-acetylglucosamine-dolichyl-phosphate N-acetylglucosaminephosphotransferase activity"/>
    <property type="evidence" value="ECO:0007669"/>
    <property type="project" value="InterPro"/>
</dbReference>
<gene>
    <name evidence="6" type="ORF">PUN28_018995</name>
</gene>
<evidence type="ECO:0000313" key="7">
    <source>
        <dbReference type="Proteomes" id="UP001430953"/>
    </source>
</evidence>
<keyword evidence="3" id="KW-0479">Metal-binding</keyword>
<evidence type="ECO:0000256" key="5">
    <source>
        <dbReference type="SAM" id="Phobius"/>
    </source>
</evidence>
<keyword evidence="5" id="KW-0812">Transmembrane</keyword>
<evidence type="ECO:0000256" key="2">
    <source>
        <dbReference type="ARBA" id="ARBA00022676"/>
    </source>
</evidence>
<reference evidence="6 7" key="1">
    <citation type="submission" date="2023-03" db="EMBL/GenBank/DDBJ databases">
        <title>High recombination rates correlate with genetic variation in Cardiocondyla obscurior ants.</title>
        <authorList>
            <person name="Errbii M."/>
        </authorList>
    </citation>
    <scope>NUCLEOTIDE SEQUENCE [LARGE SCALE GENOMIC DNA]</scope>
    <source>
        <strain evidence="6">Alpha-2009</strain>
        <tissue evidence="6">Whole body</tissue>
    </source>
</reference>
<dbReference type="GO" id="GO:0016757">
    <property type="term" value="F:glycosyltransferase activity"/>
    <property type="evidence" value="ECO:0007669"/>
    <property type="project" value="UniProtKB-KW"/>
</dbReference>
<keyword evidence="2" id="KW-0328">Glycosyltransferase</keyword>